<dbReference type="GO" id="GO:0004519">
    <property type="term" value="F:endonuclease activity"/>
    <property type="evidence" value="ECO:0007669"/>
    <property type="project" value="InterPro"/>
</dbReference>
<dbReference type="HAMAP" id="MF_04160">
    <property type="entry name" value="NUCL_HEAD_T4"/>
    <property type="match status" value="1"/>
</dbReference>
<proteinExistence type="inferred from homology"/>
<accession>A0A382WID4</accession>
<reference evidence="2" key="1">
    <citation type="submission" date="2018-05" db="EMBL/GenBank/DDBJ databases">
        <authorList>
            <person name="Lanie J.A."/>
            <person name="Ng W.-L."/>
            <person name="Kazmierczak K.M."/>
            <person name="Andrzejewski T.M."/>
            <person name="Davidsen T.M."/>
            <person name="Wayne K.J."/>
            <person name="Tettelin H."/>
            <person name="Glass J.I."/>
            <person name="Rusch D."/>
            <person name="Podicherti R."/>
            <person name="Tsui H.-C.T."/>
            <person name="Winkler M.E."/>
        </authorList>
    </citation>
    <scope>NUCLEOTIDE SEQUENCE</scope>
</reference>
<dbReference type="GO" id="GO:0004527">
    <property type="term" value="F:exonuclease activity"/>
    <property type="evidence" value="ECO:0007669"/>
    <property type="project" value="InterPro"/>
</dbReference>
<dbReference type="InterPro" id="IPR046390">
    <property type="entry name" value="NUCL_HEAD_T4"/>
</dbReference>
<gene>
    <name evidence="2" type="ORF">METZ01_LOCUS410695</name>
</gene>
<feature type="domain" description="TnsA endonuclease N-terminal" evidence="1">
    <location>
        <begin position="42"/>
        <end position="142"/>
    </location>
</feature>
<dbReference type="Gene3D" id="3.40.91.30">
    <property type="match status" value="1"/>
</dbReference>
<evidence type="ECO:0000259" key="1">
    <source>
        <dbReference type="Pfam" id="PF08722"/>
    </source>
</evidence>
<evidence type="ECO:0000313" key="2">
    <source>
        <dbReference type="EMBL" id="SVD57841.1"/>
    </source>
</evidence>
<dbReference type="AlphaFoldDB" id="A0A382WID4"/>
<organism evidence="2">
    <name type="scientific">marine metagenome</name>
    <dbReference type="NCBI Taxonomy" id="408172"/>
    <lineage>
        <taxon>unclassified sequences</taxon>
        <taxon>metagenomes</taxon>
        <taxon>ecological metagenomes</taxon>
    </lineage>
</organism>
<sequence length="156" mass="18772">MKKYPRVGRYIIQNKEKYVANLQECEYRSSWELKYMKYLDTHPNVIEWGSENVIIPYYNPAEKKTRRYFVDFYVKVKSTTGEYKKYIVEVKPAVQCKPPRKPKKQTPGYVKKLKSFIMNQAKWKAARKWAEKRGMEFIILTEKELGIPSKKYKKLL</sequence>
<dbReference type="EMBL" id="UINC01159636">
    <property type="protein sequence ID" value="SVD57841.1"/>
    <property type="molecule type" value="Genomic_DNA"/>
</dbReference>
<protein>
    <recommendedName>
        <fullName evidence="1">TnsA endonuclease N-terminal domain-containing protein</fullName>
    </recommendedName>
</protein>
<dbReference type="Pfam" id="PF08722">
    <property type="entry name" value="Tn7_TnsA-like_N"/>
    <property type="match status" value="1"/>
</dbReference>
<dbReference type="InterPro" id="IPR014833">
    <property type="entry name" value="TnsA_N"/>
</dbReference>
<name>A0A382WID4_9ZZZZ</name>